<dbReference type="Pfam" id="PF22939">
    <property type="entry name" value="WHD_GPIID"/>
    <property type="match status" value="1"/>
</dbReference>
<dbReference type="PANTHER" id="PTHR10039:SF14">
    <property type="entry name" value="NACHT DOMAIN-CONTAINING PROTEIN"/>
    <property type="match status" value="1"/>
</dbReference>
<evidence type="ECO:0000259" key="3">
    <source>
        <dbReference type="Pfam" id="PF24883"/>
    </source>
</evidence>
<protein>
    <submittedName>
        <fullName evidence="4">Uncharacterized protein</fullName>
    </submittedName>
</protein>
<dbReference type="InterPro" id="IPR056884">
    <property type="entry name" value="NPHP3-like_N"/>
</dbReference>
<keyword evidence="5" id="KW-1185">Reference proteome</keyword>
<dbReference type="eggNOG" id="ENOG502SJFP">
    <property type="taxonomic scope" value="Eukaryota"/>
</dbReference>
<dbReference type="SUPFAM" id="SSF52540">
    <property type="entry name" value="P-loop containing nucleoside triphosphate hydrolases"/>
    <property type="match status" value="1"/>
</dbReference>
<dbReference type="RefSeq" id="XP_007693719.1">
    <property type="nucleotide sequence ID" value="XM_007695529.1"/>
</dbReference>
<evidence type="ECO:0000259" key="2">
    <source>
        <dbReference type="Pfam" id="PF22939"/>
    </source>
</evidence>
<evidence type="ECO:0000313" key="5">
    <source>
        <dbReference type="Proteomes" id="UP000054032"/>
    </source>
</evidence>
<dbReference type="Gene3D" id="3.40.50.300">
    <property type="entry name" value="P-loop containing nucleotide triphosphate hydrolases"/>
    <property type="match status" value="1"/>
</dbReference>
<dbReference type="KEGG" id="bor:COCMIDRAFT_10213"/>
<evidence type="ECO:0000313" key="4">
    <source>
        <dbReference type="EMBL" id="EUC39758.1"/>
    </source>
</evidence>
<feature type="domain" description="GPI inositol-deacylase winged helix" evidence="2">
    <location>
        <begin position="358"/>
        <end position="440"/>
    </location>
</feature>
<dbReference type="PANTHER" id="PTHR10039">
    <property type="entry name" value="AMELOGENIN"/>
    <property type="match status" value="1"/>
</dbReference>
<dbReference type="Proteomes" id="UP000054032">
    <property type="component" value="Unassembled WGS sequence"/>
</dbReference>
<dbReference type="AlphaFoldDB" id="W6YQH9"/>
<name>W6YQH9_COCMI</name>
<reference evidence="4 5" key="1">
    <citation type="journal article" date="2013" name="PLoS Genet.">
        <title>Comparative genome structure, secondary metabolite, and effector coding capacity across Cochliobolus pathogens.</title>
        <authorList>
            <person name="Condon B.J."/>
            <person name="Leng Y."/>
            <person name="Wu D."/>
            <person name="Bushley K.E."/>
            <person name="Ohm R.A."/>
            <person name="Otillar R."/>
            <person name="Martin J."/>
            <person name="Schackwitz W."/>
            <person name="Grimwood J."/>
            <person name="MohdZainudin N."/>
            <person name="Xue C."/>
            <person name="Wang R."/>
            <person name="Manning V.A."/>
            <person name="Dhillon B."/>
            <person name="Tu Z.J."/>
            <person name="Steffenson B.J."/>
            <person name="Salamov A."/>
            <person name="Sun H."/>
            <person name="Lowry S."/>
            <person name="LaButti K."/>
            <person name="Han J."/>
            <person name="Copeland A."/>
            <person name="Lindquist E."/>
            <person name="Barry K."/>
            <person name="Schmutz J."/>
            <person name="Baker S.E."/>
            <person name="Ciuffetti L.M."/>
            <person name="Grigoriev I.V."/>
            <person name="Zhong S."/>
            <person name="Turgeon B.G."/>
        </authorList>
    </citation>
    <scope>NUCLEOTIDE SEQUENCE [LARGE SCALE GENOMIC DNA]</scope>
    <source>
        <strain evidence="4 5">ATCC 44560</strain>
    </source>
</reference>
<dbReference type="InterPro" id="IPR054471">
    <property type="entry name" value="GPIID_WHD"/>
</dbReference>
<proteinExistence type="predicted"/>
<dbReference type="OrthoDB" id="5418336at2759"/>
<evidence type="ECO:0000256" key="1">
    <source>
        <dbReference type="ARBA" id="ARBA00022737"/>
    </source>
</evidence>
<organism evidence="4 5">
    <name type="scientific">Bipolaris oryzae ATCC 44560</name>
    <dbReference type="NCBI Taxonomy" id="930090"/>
    <lineage>
        <taxon>Eukaryota</taxon>
        <taxon>Fungi</taxon>
        <taxon>Dikarya</taxon>
        <taxon>Ascomycota</taxon>
        <taxon>Pezizomycotina</taxon>
        <taxon>Dothideomycetes</taxon>
        <taxon>Pleosporomycetidae</taxon>
        <taxon>Pleosporales</taxon>
        <taxon>Pleosporineae</taxon>
        <taxon>Pleosporaceae</taxon>
        <taxon>Bipolaris</taxon>
    </lineage>
</organism>
<feature type="domain" description="Nephrocystin 3-like N-terminal" evidence="3">
    <location>
        <begin position="78"/>
        <end position="253"/>
    </location>
</feature>
<dbReference type="GeneID" id="19118013"/>
<dbReference type="HOGENOM" id="CLU_021439_0_0_1"/>
<dbReference type="Pfam" id="PF24883">
    <property type="entry name" value="NPHP3_N"/>
    <property type="match status" value="1"/>
</dbReference>
<gene>
    <name evidence="4" type="ORF">COCMIDRAFT_10213</name>
</gene>
<sequence>MQERPLPHQQNIDRVSAQKNSLAVAGNVRDIYYIVPRSEDPQKAFEQAASKCRKDLFLTDPYIDREKVISEKGKRVAGTCEWITHNESYCAWLNGDGNTRPLWISGGPGKGKTMMSVFLTEELERQTAGREDAELVFYFYSAKDKERNTSIAVLRGLVHQIITKRPQLIRHALPYFETRAQIKQTLSSLEALWIIFKNIVADDELGTMFCVLDGLDECEESTLEVLLPRLISLLTSEDSPSTEGTFKLAIVSRDLLRLRDCTMRVRLDPDNDEKVASDIELFVSARVRELSRIEGFKDFRVSVQKDLLERAEGTFLWVGLVMDELSQKQTCGEILETLKEMPSGLSAIYSRMLLRIPAKKREVSRTILQWVTMAARPLHLRELAAATGVRPSSSRLTVDQATREAITLCRPLLKVQEQEVSLVHQSVRDYLLRTERDSDAVLEAFRLNLESAHLELAQKCLNYIAQSDLRHRVINLDSKLDPKEAPLLRYATLH</sequence>
<accession>W6YQH9</accession>
<dbReference type="EMBL" id="KI964259">
    <property type="protein sequence ID" value="EUC39758.1"/>
    <property type="molecule type" value="Genomic_DNA"/>
</dbReference>
<keyword evidence="1" id="KW-0677">Repeat</keyword>
<dbReference type="InterPro" id="IPR027417">
    <property type="entry name" value="P-loop_NTPase"/>
</dbReference>